<evidence type="ECO:0000313" key="2">
    <source>
        <dbReference type="Proteomes" id="UP000798662"/>
    </source>
</evidence>
<gene>
    <name evidence="1" type="ORF">I4F81_004353</name>
</gene>
<organism evidence="1 2">
    <name type="scientific">Pyropia yezoensis</name>
    <name type="common">Susabi-nori</name>
    <name type="synonym">Porphyra yezoensis</name>
    <dbReference type="NCBI Taxonomy" id="2788"/>
    <lineage>
        <taxon>Eukaryota</taxon>
        <taxon>Rhodophyta</taxon>
        <taxon>Bangiophyceae</taxon>
        <taxon>Bangiales</taxon>
        <taxon>Bangiaceae</taxon>
        <taxon>Pyropia</taxon>
    </lineage>
</organism>
<name>A0ACC3BV63_PYRYE</name>
<protein>
    <submittedName>
        <fullName evidence="1">Uncharacterized protein</fullName>
    </submittedName>
</protein>
<keyword evidence="2" id="KW-1185">Reference proteome</keyword>
<dbReference type="Proteomes" id="UP000798662">
    <property type="component" value="Chromosome 1"/>
</dbReference>
<evidence type="ECO:0000313" key="1">
    <source>
        <dbReference type="EMBL" id="KAK1861773.1"/>
    </source>
</evidence>
<accession>A0ACC3BV63</accession>
<comment type="caution">
    <text evidence="1">The sequence shown here is derived from an EMBL/GenBank/DDBJ whole genome shotgun (WGS) entry which is preliminary data.</text>
</comment>
<reference evidence="1" key="1">
    <citation type="submission" date="2019-11" db="EMBL/GenBank/DDBJ databases">
        <title>Nori genome reveals adaptations in red seaweeds to the harsh intertidal environment.</title>
        <authorList>
            <person name="Wang D."/>
            <person name="Mao Y."/>
        </authorList>
    </citation>
    <scope>NUCLEOTIDE SEQUENCE</scope>
    <source>
        <tissue evidence="1">Gametophyte</tissue>
    </source>
</reference>
<sequence length="1495" mass="151630">MAVMRRGRAAAAAAAGALCLVAAAATAAGVAAQTALKINVGGPALGGFAADTTAAVGGVSTTRIFADAPVTGTAGLPPALYTSFRSAIASSAFSYALPVDNGVYAVSLHFAEVWKWAEAPGKRIFSVALEGTPVLSNYDLFFDAGADVATVKTYTTAVADGVLDIEFTSVVQNAVVMAIEVVPTALKINVGGPALGGFAADTTAAVGGVSTTRIFADAPVTGTAGLPPALYTSFRSAIASSAFSYALPVDNGVYAVSLHFAEVWQGTKAPGKRIFSVALEGAPVLSNYDLFFDAGADVATVKTYTTAVADGVLDIEFTSVVQNAVVMAIEVVPLNVGGPALSGYVPDGPYVTSTTYTGTIVKPVAGTSNDALYHTFRFGKTVAYALPLPTGTYTVSLLFAEVYTYTSAIGKRVFDIAIGDAAAAPVLLHDYDLFADAGEATAVAKVFDVTVTSAPLIITLTASVQNVALQGIEVVVAGPTPFPPPPTPTPNPLALPIKLDAGGSGFGDYQSDEAYVASSGTSSGSVVVPIANTADDPLFHTYRSGATVTYELPIPAGAYAVGLLFAEVFNSAAAPGARVFSISLGDGAGVSLAEPALDIFSTAGAVSALRVEFDVTVGTGPLVITMVATADDAVLIQGIEVYVAGTQPPPPLPADHFAHAVIADLPTAIDSNGNGVESVVLSGTDSHTHRFIDGVAGTLVRFTWVNNDTEVVLAQGVTASVELPLGSTNVRLEVEDSGGDISIAYTVVTVAGSLSAGTYCYYYGSAAAFPLPLSVDSDPRPVYAAVASDLAFPSAADFPAGPHGGGAFSQRCVFFYNAPSTGNYTFSTAYLGSVALYMDAETVFDASSAVASTASGVVELAEGMHEGMLMYKAGSSPGLTVSVNGTGIPAGSIQWDSSTVLPVLTSVSPVTGGVGGGTQVTLTGIGFYTSSTKVFFGGVPATGVSKSGTTTITAQSPASAVEATVAVTVKTGGSIAGEGGTSNSLPFSFAGACPPINFNKQTVASPDGSDFFIQSPTSIALGPDGRVYVGTYNSVVISFAIDGDYVASAVCTSESVGASRSILSLTFDPLAPGGGPVLYAATAILYHSQRVGLPKEDWDNGQVVKLTPNTNGACLDVAATPIISGLPVGNHDHGIQGLAWTQAGELIISVGGMTNMGANVNSGRLGGLDETPLSGAFLIAPIRAANFDGAVTYNGTKNERYAVQTGGSGVSVYAAGFRNSFDSAWHTNGQFYATDNGPNQGFGDLAIGCDGSGPSFTRKDELLRVTPGSYYGHPNRNRARGDPRQCTYHAPDAPPSAGYTPPLVDLQRSSMNGVLEYLGNHFCGALKHDLLISKFSGQNSNGETLRVQLGSGGTTVTQVGQLTKFSGLLIVPTASGAILAPQTQKNKVIVYKPVTPPSLAGSAPFVAAVEPHRGPVVGGNTVTIGGTGFGTSPTATLGGKPCTGVKDVAADGTSFRCTAPAGTPGGLVRAVVTRGGDDVSSGVTPGNGDYWYMAV</sequence>
<dbReference type="EMBL" id="CM020618">
    <property type="protein sequence ID" value="KAK1861773.1"/>
    <property type="molecule type" value="Genomic_DNA"/>
</dbReference>
<proteinExistence type="predicted"/>